<name>A0A4R1QP67_9FIRM</name>
<dbReference type="AlphaFoldDB" id="A0A4R1QP67"/>
<dbReference type="STRING" id="1469948.GCA_000732725_01104"/>
<protein>
    <submittedName>
        <fullName evidence="2">Type IV pilus assembly protein PilM</fullName>
    </submittedName>
</protein>
<reference evidence="2 3" key="1">
    <citation type="submission" date="2019-03" db="EMBL/GenBank/DDBJ databases">
        <title>Genomic Encyclopedia of Type Strains, Phase IV (KMG-IV): sequencing the most valuable type-strain genomes for metagenomic binning, comparative biology and taxonomic classification.</title>
        <authorList>
            <person name="Goeker M."/>
        </authorList>
    </citation>
    <scope>NUCLEOTIDE SEQUENCE [LARGE SCALE GENOMIC DNA]</scope>
    <source>
        <strain evidence="2 3">DSM 100556</strain>
    </source>
</reference>
<evidence type="ECO:0000256" key="1">
    <source>
        <dbReference type="SAM" id="Phobius"/>
    </source>
</evidence>
<dbReference type="SUPFAM" id="SSF53067">
    <property type="entry name" value="Actin-like ATPase domain"/>
    <property type="match status" value="1"/>
</dbReference>
<sequence>MAKILGIEVGDSLIRICETELKSKNPKIYKSFSVETPENIINDGILTVTGELIDLLKNSLKENHIMTKQVIFSVSSTKIASREILIPEIKENRIRDMLETNASDYFPVDISKYSLSYSILDSVTAESVAKKLKLLVLATPKQIMESYRELASGCGLKLEAVDYSGNSIFQAIRQQCTSGVEMVVKVDEKATFLMILKEGKLLMQRTVAYGIDETIALVSEMNGNLSYKETIELLRTEDQIVTEPSEVLSGEDGIRKRRVTESLEYLIKGINRVLDYHNSRNPAEAVQQIGVTGIGGELKNFDILLANELGIHTKVLKGMEGSNVAKAFADSNSYFGEFIACVGAAIDPIWPVAEEKKNTGKDKTKNTDMDKLSGLVLLIGALAAIAIIVYSLVSQAVVVQKGDDLTAEIERLKPAEAVYIKYNYMKTLEGDALTIQGLTKNSNNYLKEFIEEMEEKMPSDISITSLTGDNTSITMNITVETKESAAAILEELRLFDSVSTLETTGLTEVVNEGGISEVSFTVSCIYKTQEERESQ</sequence>
<dbReference type="EMBL" id="SLUO01000014">
    <property type="protein sequence ID" value="TCL55599.1"/>
    <property type="molecule type" value="Genomic_DNA"/>
</dbReference>
<feature type="transmembrane region" description="Helical" evidence="1">
    <location>
        <begin position="374"/>
        <end position="393"/>
    </location>
</feature>
<dbReference type="PANTHER" id="PTHR32432:SF3">
    <property type="entry name" value="ETHANOLAMINE UTILIZATION PROTEIN EUTJ"/>
    <property type="match status" value="1"/>
</dbReference>
<keyword evidence="1" id="KW-0472">Membrane</keyword>
<comment type="caution">
    <text evidence="2">The sequence shown here is derived from an EMBL/GenBank/DDBJ whole genome shotgun (WGS) entry which is preliminary data.</text>
</comment>
<dbReference type="PANTHER" id="PTHR32432">
    <property type="entry name" value="CELL DIVISION PROTEIN FTSA-RELATED"/>
    <property type="match status" value="1"/>
</dbReference>
<keyword evidence="1" id="KW-0812">Transmembrane</keyword>
<proteinExistence type="predicted"/>
<accession>A0A4R1QP67</accession>
<evidence type="ECO:0000313" key="3">
    <source>
        <dbReference type="Proteomes" id="UP000295718"/>
    </source>
</evidence>
<dbReference type="Proteomes" id="UP000295718">
    <property type="component" value="Unassembled WGS sequence"/>
</dbReference>
<dbReference type="InterPro" id="IPR005883">
    <property type="entry name" value="PilM"/>
</dbReference>
<keyword evidence="1" id="KW-1133">Transmembrane helix</keyword>
<dbReference type="OrthoDB" id="92589at2"/>
<dbReference type="Gene3D" id="3.30.1490.300">
    <property type="match status" value="1"/>
</dbReference>
<dbReference type="Gene3D" id="3.30.420.40">
    <property type="match status" value="2"/>
</dbReference>
<dbReference type="InterPro" id="IPR050696">
    <property type="entry name" value="FtsA/MreB"/>
</dbReference>
<gene>
    <name evidence="2" type="ORF">EDD76_1148</name>
</gene>
<dbReference type="InterPro" id="IPR043129">
    <property type="entry name" value="ATPase_NBD"/>
</dbReference>
<dbReference type="Pfam" id="PF11104">
    <property type="entry name" value="PilM_2"/>
    <property type="match status" value="1"/>
</dbReference>
<organism evidence="2 3">
    <name type="scientific">Kineothrix alysoides</name>
    <dbReference type="NCBI Taxonomy" id="1469948"/>
    <lineage>
        <taxon>Bacteria</taxon>
        <taxon>Bacillati</taxon>
        <taxon>Bacillota</taxon>
        <taxon>Clostridia</taxon>
        <taxon>Lachnospirales</taxon>
        <taxon>Lachnospiraceae</taxon>
        <taxon>Kineothrix</taxon>
    </lineage>
</organism>
<dbReference type="CDD" id="cd24049">
    <property type="entry name" value="ASKHA_NBD_PilM"/>
    <property type="match status" value="1"/>
</dbReference>
<dbReference type="RefSeq" id="WP_031389836.1">
    <property type="nucleotide sequence ID" value="NZ_JPNB01000001.1"/>
</dbReference>
<keyword evidence="3" id="KW-1185">Reference proteome</keyword>
<evidence type="ECO:0000313" key="2">
    <source>
        <dbReference type="EMBL" id="TCL55599.1"/>
    </source>
</evidence>